<evidence type="ECO:0000259" key="2">
    <source>
        <dbReference type="Pfam" id="PF12937"/>
    </source>
</evidence>
<dbReference type="SUPFAM" id="SSF52047">
    <property type="entry name" value="RNI-like"/>
    <property type="match status" value="1"/>
</dbReference>
<feature type="compositionally biased region" description="Acidic residues" evidence="1">
    <location>
        <begin position="47"/>
        <end position="56"/>
    </location>
</feature>
<dbReference type="Pfam" id="PF12937">
    <property type="entry name" value="F-box-like"/>
    <property type="match status" value="1"/>
</dbReference>
<dbReference type="Gene3D" id="1.20.1280.50">
    <property type="match status" value="1"/>
</dbReference>
<feature type="domain" description="F-box" evidence="2">
    <location>
        <begin position="193"/>
        <end position="258"/>
    </location>
</feature>
<evidence type="ECO:0000313" key="3">
    <source>
        <dbReference type="EMBL" id="KTB32302.1"/>
    </source>
</evidence>
<organism evidence="3 4">
    <name type="scientific">Moniliophthora roreri</name>
    <name type="common">Frosty pod rot fungus</name>
    <name type="synonym">Monilia roreri</name>
    <dbReference type="NCBI Taxonomy" id="221103"/>
    <lineage>
        <taxon>Eukaryota</taxon>
        <taxon>Fungi</taxon>
        <taxon>Dikarya</taxon>
        <taxon>Basidiomycota</taxon>
        <taxon>Agaricomycotina</taxon>
        <taxon>Agaricomycetes</taxon>
        <taxon>Agaricomycetidae</taxon>
        <taxon>Agaricales</taxon>
        <taxon>Marasmiineae</taxon>
        <taxon>Marasmiaceae</taxon>
        <taxon>Moniliophthora</taxon>
    </lineage>
</organism>
<accession>A0A0W0F7L5</accession>
<dbReference type="InterPro" id="IPR001810">
    <property type="entry name" value="F-box_dom"/>
</dbReference>
<dbReference type="Proteomes" id="UP000054988">
    <property type="component" value="Unassembled WGS sequence"/>
</dbReference>
<dbReference type="PANTHER" id="PTHR38926">
    <property type="entry name" value="F-BOX DOMAIN CONTAINING PROTEIN, EXPRESSED"/>
    <property type="match status" value="1"/>
</dbReference>
<sequence length="634" mass="72063">MNLTHKFKYVDQFITLDISDLDAIMYSHSLTLKRRRGRRNLKNAADIEQDSPDENSDWIIPNSLSQRPSSSGAAYLGCAPEPHNQRLMSEEPFSHADSGSSSRTSSIADAPELARSMTDNGIAATAPSSSSVDHCIFAEWWNEPSEDFEEPVESSNSPKLDVAYTLDPYHSPPPTPLPLTSPTSSGSDIIAVHRLPNELLTLIFEEGSCFASPRMFEPKYPSIPVQPVNTISFMLTVLHVCRRWREVAIHTPALWTSLLVSRPNSLDPEKLLDLKDYQKPMDWVAKAIKRSQHLPLDVTLDCSNIAPVPAIKQLIPESHRWRSLSIIVPCVQSLPLILSNLREVDAPLLESLEITANKLHTDRDPILEDVPPFFNSTPKLTHVRLNRVHLQWDAKPLHQLTTLELRFIVWPDFHELRHLLLHSPTLENLVLHFDDNAFTNLDRQGRAPIPIPCLRSLELRFFYEGSQNVVPLIQLFSIPTLESLTLKDFSCADWCRVLPYFRSYAASYPALRSLTLSNVKGLIYVDSSTVRAFPQLEKLCLVNVYSNAFSRLLLEERTRDGYNALVWPKLHTLRIEKDKDAKMELLQDAIAARLTMSRPITRLVLDQHLLESSPETTDWLRQFTRLENAAYVRN</sequence>
<gene>
    <name evidence="3" type="ORF">WG66_15152</name>
</gene>
<name>A0A0W0F7L5_MONRR</name>
<proteinExistence type="predicted"/>
<dbReference type="AlphaFoldDB" id="A0A0W0F7L5"/>
<dbReference type="EMBL" id="LATX01002242">
    <property type="protein sequence ID" value="KTB32302.1"/>
    <property type="molecule type" value="Genomic_DNA"/>
</dbReference>
<protein>
    <recommendedName>
        <fullName evidence="2">F-box domain-containing protein</fullName>
    </recommendedName>
</protein>
<feature type="region of interest" description="Disordered" evidence="1">
    <location>
        <begin position="43"/>
        <end position="85"/>
    </location>
</feature>
<dbReference type="Gene3D" id="3.80.10.10">
    <property type="entry name" value="Ribonuclease Inhibitor"/>
    <property type="match status" value="1"/>
</dbReference>
<comment type="caution">
    <text evidence="3">The sequence shown here is derived from an EMBL/GenBank/DDBJ whole genome shotgun (WGS) entry which is preliminary data.</text>
</comment>
<dbReference type="PANTHER" id="PTHR38926:SF5">
    <property type="entry name" value="F-BOX AND LEUCINE-RICH REPEAT PROTEIN 6"/>
    <property type="match status" value="1"/>
</dbReference>
<feature type="compositionally biased region" description="Polar residues" evidence="1">
    <location>
        <begin position="62"/>
        <end position="72"/>
    </location>
</feature>
<evidence type="ECO:0000256" key="1">
    <source>
        <dbReference type="SAM" id="MobiDB-lite"/>
    </source>
</evidence>
<dbReference type="InterPro" id="IPR032675">
    <property type="entry name" value="LRR_dom_sf"/>
</dbReference>
<reference evidence="3 4" key="1">
    <citation type="submission" date="2015-12" db="EMBL/GenBank/DDBJ databases">
        <title>Draft genome sequence of Moniliophthora roreri, the causal agent of frosty pod rot of cacao.</title>
        <authorList>
            <person name="Aime M.C."/>
            <person name="Diaz-Valderrama J.R."/>
            <person name="Kijpornyongpan T."/>
            <person name="Phillips-Mora W."/>
        </authorList>
    </citation>
    <scope>NUCLEOTIDE SEQUENCE [LARGE SCALE GENOMIC DNA]</scope>
    <source>
        <strain evidence="3 4">MCA 2952</strain>
    </source>
</reference>
<dbReference type="eggNOG" id="ENOG502RBK5">
    <property type="taxonomic scope" value="Eukaryota"/>
</dbReference>
<evidence type="ECO:0000313" key="4">
    <source>
        <dbReference type="Proteomes" id="UP000054988"/>
    </source>
</evidence>